<evidence type="ECO:0000313" key="1">
    <source>
        <dbReference type="EMBL" id="EET88118.1"/>
    </source>
</evidence>
<dbReference type="STRING" id="536227.Ccar_09165"/>
<organism evidence="1 2">
    <name type="scientific">Clostridium carboxidivorans P7</name>
    <dbReference type="NCBI Taxonomy" id="536227"/>
    <lineage>
        <taxon>Bacteria</taxon>
        <taxon>Bacillati</taxon>
        <taxon>Bacillota</taxon>
        <taxon>Clostridia</taxon>
        <taxon>Eubacteriales</taxon>
        <taxon>Clostridiaceae</taxon>
        <taxon>Clostridium</taxon>
    </lineage>
</organism>
<proteinExistence type="predicted"/>
<name>C6PRS5_9CLOT</name>
<accession>C6PRS5</accession>
<evidence type="ECO:0000313" key="2">
    <source>
        <dbReference type="Proteomes" id="UP000004198"/>
    </source>
</evidence>
<dbReference type="EMBL" id="ACVI01000018">
    <property type="protein sequence ID" value="EET88118.1"/>
    <property type="molecule type" value="Genomic_DNA"/>
</dbReference>
<comment type="caution">
    <text evidence="1">The sequence shown here is derived from an EMBL/GenBank/DDBJ whole genome shotgun (WGS) entry which is preliminary data.</text>
</comment>
<sequence length="122" mass="13401">MSDKKILSTGVLGKDINVAFAGITLVNLDPDDIRKVIVHVYRWDSGSSTPLPLSAPNPIVLNPNTSVRITANLQNAFFYEIRIIHPGDKDVLVNCYGVSNFPFVNGEGDTVLQHDLVEVKLK</sequence>
<dbReference type="eggNOG" id="ENOG502ZEHE">
    <property type="taxonomic scope" value="Bacteria"/>
</dbReference>
<dbReference type="OrthoDB" id="2604377at2"/>
<protein>
    <submittedName>
        <fullName evidence="1">Uncharacterized protein</fullName>
    </submittedName>
</protein>
<dbReference type="RefSeq" id="WP_007060377.1">
    <property type="nucleotide sequence ID" value="NZ_ACVI01000018.1"/>
</dbReference>
<reference evidence="1 2" key="1">
    <citation type="submission" date="2009-06" db="EMBL/GenBank/DDBJ databases">
        <title>The draft genome of Clostridium carboxidivorans P7.</title>
        <authorList>
            <consortium name="US DOE Joint Genome Institute (JGI-PGF)"/>
            <person name="Lucas S."/>
            <person name="Copeland A."/>
            <person name="Lapidus A."/>
            <person name="Glavina del Rio T."/>
            <person name="Tice H."/>
            <person name="Bruce D."/>
            <person name="Goodwin L."/>
            <person name="Pitluck S."/>
            <person name="Larimer F."/>
            <person name="Land M.L."/>
            <person name="Hauser L."/>
            <person name="Hemme C.L."/>
        </authorList>
    </citation>
    <scope>NUCLEOTIDE SEQUENCE [LARGE SCALE GENOMIC DNA]</scope>
    <source>
        <strain evidence="1 2">P7</strain>
    </source>
</reference>
<dbReference type="KEGG" id="cck:Ccar_09165"/>
<dbReference type="PATRIC" id="fig|536227.13.peg.1918"/>
<dbReference type="AlphaFoldDB" id="C6PRS5"/>
<keyword evidence="2" id="KW-1185">Reference proteome</keyword>
<gene>
    <name evidence="1" type="ORF">CcarbDRAFT_1492</name>
</gene>
<dbReference type="Proteomes" id="UP000004198">
    <property type="component" value="Unassembled WGS sequence"/>
</dbReference>